<gene>
    <name evidence="2" type="ORF">FCALED_LOCUS2229</name>
</gene>
<evidence type="ECO:0000313" key="3">
    <source>
        <dbReference type="Proteomes" id="UP000789570"/>
    </source>
</evidence>
<dbReference type="PROSITE" id="PS50821">
    <property type="entry name" value="PAZ"/>
    <property type="match status" value="1"/>
</dbReference>
<dbReference type="Proteomes" id="UP000789570">
    <property type="component" value="Unassembled WGS sequence"/>
</dbReference>
<dbReference type="PANTHER" id="PTHR22891">
    <property type="entry name" value="EUKARYOTIC TRANSLATION INITIATION FACTOR 2C"/>
    <property type="match status" value="1"/>
</dbReference>
<organism evidence="2 3">
    <name type="scientific">Funneliformis caledonium</name>
    <dbReference type="NCBI Taxonomy" id="1117310"/>
    <lineage>
        <taxon>Eukaryota</taxon>
        <taxon>Fungi</taxon>
        <taxon>Fungi incertae sedis</taxon>
        <taxon>Mucoromycota</taxon>
        <taxon>Glomeromycotina</taxon>
        <taxon>Glomeromycetes</taxon>
        <taxon>Glomerales</taxon>
        <taxon>Glomeraceae</taxon>
        <taxon>Funneliformis</taxon>
    </lineage>
</organism>
<dbReference type="InterPro" id="IPR036085">
    <property type="entry name" value="PAZ_dom_sf"/>
</dbReference>
<dbReference type="InterPro" id="IPR032472">
    <property type="entry name" value="ArgoL2"/>
</dbReference>
<dbReference type="SMART" id="SM01163">
    <property type="entry name" value="DUF1785"/>
    <property type="match status" value="1"/>
</dbReference>
<dbReference type="Pfam" id="PF08699">
    <property type="entry name" value="ArgoL1"/>
    <property type="match status" value="1"/>
</dbReference>
<comment type="caution">
    <text evidence="2">The sequence shown here is derived from an EMBL/GenBank/DDBJ whole genome shotgun (WGS) entry which is preliminary data.</text>
</comment>
<name>A0A9N8Z227_9GLOM</name>
<protein>
    <submittedName>
        <fullName evidence="2">2336_t:CDS:1</fullName>
    </submittedName>
</protein>
<dbReference type="AlphaFoldDB" id="A0A9N8Z227"/>
<dbReference type="Gene3D" id="2.170.260.10">
    <property type="entry name" value="paz domain"/>
    <property type="match status" value="1"/>
</dbReference>
<evidence type="ECO:0000313" key="2">
    <source>
        <dbReference type="EMBL" id="CAG8471147.1"/>
    </source>
</evidence>
<dbReference type="OrthoDB" id="10252740at2759"/>
<dbReference type="Pfam" id="PF16486">
    <property type="entry name" value="ArgoN"/>
    <property type="match status" value="1"/>
</dbReference>
<dbReference type="SUPFAM" id="SSF101690">
    <property type="entry name" value="PAZ domain"/>
    <property type="match status" value="1"/>
</dbReference>
<accession>A0A9N8Z227</accession>
<sequence>MVDNVKVTEFVKRPGLGRIGRSISIRENFFEITSLIDSNIHHYYIIINLQVPPESFFQFMVLHGDVKPVFDGRQNIFDARQLPFGDTATYNICLSEDAGFSSPLRPLRLFKVIIRKVAQLVDHFYTNQISQACFGGLEVWQGFRQSIRPTPGRMMINVDVSATAFYESSDLVHMVAKILERNIDDLKGGIHNRDRLKLKKALKYLKIRVTHRDNGIRYSYKILKLTNTSTSNTQLNFGDERIDIVSYFQNTYNKPLQFPSLPYMEQHFIRKLNERQTVDMTKFSCQPPHICADKIKQGLDILDYRQNEYMKQFGLVVSEEMTVVPARILPTPKIRFHPFSRDASFFPRDGSWNLRDEKVATEVTLGSWSCVIFGNFAMQAVQHLSENWLTYILRKAWVKSTSVHLCILPNISVPLYAEIKRVGNTVIGVTTQYVQLNIFFKQKDNIALIYVLK</sequence>
<reference evidence="2" key="1">
    <citation type="submission" date="2021-06" db="EMBL/GenBank/DDBJ databases">
        <authorList>
            <person name="Kallberg Y."/>
            <person name="Tangrot J."/>
            <person name="Rosling A."/>
        </authorList>
    </citation>
    <scope>NUCLEOTIDE SEQUENCE</scope>
    <source>
        <strain evidence="2">UK204</strain>
    </source>
</reference>
<dbReference type="EMBL" id="CAJVPQ010000327">
    <property type="protein sequence ID" value="CAG8471147.1"/>
    <property type="molecule type" value="Genomic_DNA"/>
</dbReference>
<dbReference type="Pfam" id="PF16488">
    <property type="entry name" value="ArgoL2"/>
    <property type="match status" value="1"/>
</dbReference>
<feature type="domain" description="PAZ" evidence="1">
    <location>
        <begin position="170"/>
        <end position="280"/>
    </location>
</feature>
<proteinExistence type="predicted"/>
<dbReference type="Pfam" id="PF02170">
    <property type="entry name" value="PAZ"/>
    <property type="match status" value="1"/>
</dbReference>
<keyword evidence="3" id="KW-1185">Reference proteome</keyword>
<evidence type="ECO:0000259" key="1">
    <source>
        <dbReference type="PROSITE" id="PS50821"/>
    </source>
</evidence>
<dbReference type="Gene3D" id="3.40.50.2300">
    <property type="match status" value="1"/>
</dbReference>
<dbReference type="GO" id="GO:0003723">
    <property type="term" value="F:RNA binding"/>
    <property type="evidence" value="ECO:0007669"/>
    <property type="project" value="InterPro"/>
</dbReference>
<dbReference type="InterPro" id="IPR014811">
    <property type="entry name" value="ArgoL1"/>
</dbReference>
<dbReference type="InterPro" id="IPR032474">
    <property type="entry name" value="Argonaute_N"/>
</dbReference>
<dbReference type="InterPro" id="IPR003100">
    <property type="entry name" value="PAZ_dom"/>
</dbReference>